<sequence>MALPLLSPLRDLFSAQADDSARRVALAVATLFLGAVAVSFLVASGIVALTAAAGFPVAALAFAALFAVLALALHLIGRAQSARRAARIAAVRSRATSDIVLATALARTAQPLLPLAAFLATFALGRRL</sequence>
<dbReference type="EMBL" id="JAPDOG010000053">
    <property type="protein sequence ID" value="MCW3784640.1"/>
    <property type="molecule type" value="Genomic_DNA"/>
</dbReference>
<protein>
    <submittedName>
        <fullName evidence="2">Uncharacterized protein</fullName>
    </submittedName>
</protein>
<keyword evidence="1" id="KW-1133">Transmembrane helix</keyword>
<dbReference type="RefSeq" id="WP_264773799.1">
    <property type="nucleotide sequence ID" value="NZ_JAPDOG010000053.1"/>
</dbReference>
<proteinExistence type="predicted"/>
<feature type="transmembrane region" description="Helical" evidence="1">
    <location>
        <begin position="24"/>
        <end position="49"/>
    </location>
</feature>
<name>A0ABT3JAB8_9RHOB</name>
<dbReference type="Proteomes" id="UP001207582">
    <property type="component" value="Unassembled WGS sequence"/>
</dbReference>
<comment type="caution">
    <text evidence="2">The sequence shown here is derived from an EMBL/GenBank/DDBJ whole genome shotgun (WGS) entry which is preliminary data.</text>
</comment>
<keyword evidence="1" id="KW-0472">Membrane</keyword>
<evidence type="ECO:0000313" key="3">
    <source>
        <dbReference type="Proteomes" id="UP001207582"/>
    </source>
</evidence>
<accession>A0ABT3JAB8</accession>
<gene>
    <name evidence="2" type="ORF">OM960_24300</name>
</gene>
<evidence type="ECO:0000313" key="2">
    <source>
        <dbReference type="EMBL" id="MCW3784640.1"/>
    </source>
</evidence>
<keyword evidence="3" id="KW-1185">Reference proteome</keyword>
<reference evidence="2 3" key="1">
    <citation type="submission" date="2022-10" db="EMBL/GenBank/DDBJ databases">
        <title>Defluviimonas sp. CAU 1641 isolated from mud.</title>
        <authorList>
            <person name="Kim W."/>
        </authorList>
    </citation>
    <scope>NUCLEOTIDE SEQUENCE [LARGE SCALE GENOMIC DNA]</scope>
    <source>
        <strain evidence="2 3">CAU 1641</strain>
    </source>
</reference>
<feature type="transmembrane region" description="Helical" evidence="1">
    <location>
        <begin position="55"/>
        <end position="77"/>
    </location>
</feature>
<evidence type="ECO:0000256" key="1">
    <source>
        <dbReference type="SAM" id="Phobius"/>
    </source>
</evidence>
<organism evidence="2 3">
    <name type="scientific">Defluviimonas salinarum</name>
    <dbReference type="NCBI Taxonomy" id="2992147"/>
    <lineage>
        <taxon>Bacteria</taxon>
        <taxon>Pseudomonadati</taxon>
        <taxon>Pseudomonadota</taxon>
        <taxon>Alphaproteobacteria</taxon>
        <taxon>Rhodobacterales</taxon>
        <taxon>Paracoccaceae</taxon>
        <taxon>Albidovulum</taxon>
    </lineage>
</organism>
<keyword evidence="1" id="KW-0812">Transmembrane</keyword>